<keyword evidence="2" id="KW-0678">Repressor</keyword>
<name>A0AAF0UWT3_SOLVR</name>
<dbReference type="Proteomes" id="UP001234989">
    <property type="component" value="Chromosome 10"/>
</dbReference>
<keyword evidence="4" id="KW-0804">Transcription</keyword>
<dbReference type="InterPro" id="IPR006458">
    <property type="entry name" value="Ovate_C"/>
</dbReference>
<dbReference type="GO" id="GO:0005634">
    <property type="term" value="C:nucleus"/>
    <property type="evidence" value="ECO:0007669"/>
    <property type="project" value="UniProtKB-SubCell"/>
</dbReference>
<feature type="domain" description="OVATE" evidence="7">
    <location>
        <begin position="161"/>
        <end position="225"/>
    </location>
</feature>
<feature type="region of interest" description="Disordered" evidence="6">
    <location>
        <begin position="418"/>
        <end position="437"/>
    </location>
</feature>
<accession>A0AAF0UWT3</accession>
<dbReference type="GO" id="GO:0045892">
    <property type="term" value="P:negative regulation of DNA-templated transcription"/>
    <property type="evidence" value="ECO:0007669"/>
    <property type="project" value="InterPro"/>
</dbReference>
<evidence type="ECO:0000256" key="2">
    <source>
        <dbReference type="ARBA" id="ARBA00022491"/>
    </source>
</evidence>
<evidence type="ECO:0000256" key="3">
    <source>
        <dbReference type="ARBA" id="ARBA00023015"/>
    </source>
</evidence>
<organism evidence="8 9">
    <name type="scientific">Solanum verrucosum</name>
    <dbReference type="NCBI Taxonomy" id="315347"/>
    <lineage>
        <taxon>Eukaryota</taxon>
        <taxon>Viridiplantae</taxon>
        <taxon>Streptophyta</taxon>
        <taxon>Embryophyta</taxon>
        <taxon>Tracheophyta</taxon>
        <taxon>Spermatophyta</taxon>
        <taxon>Magnoliopsida</taxon>
        <taxon>eudicotyledons</taxon>
        <taxon>Gunneridae</taxon>
        <taxon>Pentapetalae</taxon>
        <taxon>asterids</taxon>
        <taxon>lamiids</taxon>
        <taxon>Solanales</taxon>
        <taxon>Solanaceae</taxon>
        <taxon>Solanoideae</taxon>
        <taxon>Solaneae</taxon>
        <taxon>Solanum</taxon>
    </lineage>
</organism>
<reference evidence="8" key="1">
    <citation type="submission" date="2023-08" db="EMBL/GenBank/DDBJ databases">
        <title>A de novo genome assembly of Solanum verrucosum Schlechtendal, a Mexican diploid species geographically isolated from the other diploid A-genome species in potato relatives.</title>
        <authorList>
            <person name="Hosaka K."/>
        </authorList>
    </citation>
    <scope>NUCLEOTIDE SEQUENCE</scope>
    <source>
        <tissue evidence="8">Young leaves</tissue>
    </source>
</reference>
<evidence type="ECO:0000313" key="9">
    <source>
        <dbReference type="Proteomes" id="UP001234989"/>
    </source>
</evidence>
<dbReference type="PANTHER" id="PTHR33057:SF217">
    <property type="entry name" value="TRANSCRIPTION REPRESSOR"/>
    <property type="match status" value="1"/>
</dbReference>
<proteinExistence type="predicted"/>
<evidence type="ECO:0000256" key="6">
    <source>
        <dbReference type="SAM" id="MobiDB-lite"/>
    </source>
</evidence>
<dbReference type="PANTHER" id="PTHR33057">
    <property type="entry name" value="TRANSCRIPTION REPRESSOR OFP7-RELATED"/>
    <property type="match status" value="1"/>
</dbReference>
<comment type="subcellular location">
    <subcellularLocation>
        <location evidence="1">Nucleus</location>
    </subcellularLocation>
</comment>
<evidence type="ECO:0000256" key="5">
    <source>
        <dbReference type="ARBA" id="ARBA00023242"/>
    </source>
</evidence>
<evidence type="ECO:0000256" key="4">
    <source>
        <dbReference type="ARBA" id="ARBA00023163"/>
    </source>
</evidence>
<dbReference type="InterPro" id="IPR038933">
    <property type="entry name" value="Ovate"/>
</dbReference>
<keyword evidence="5" id="KW-0539">Nucleus</keyword>
<dbReference type="AlphaFoldDB" id="A0AAF0UWT3"/>
<gene>
    <name evidence="8" type="ORF">MTR67_045866</name>
</gene>
<evidence type="ECO:0000313" key="8">
    <source>
        <dbReference type="EMBL" id="WMV52481.1"/>
    </source>
</evidence>
<dbReference type="PROSITE" id="PS51754">
    <property type="entry name" value="OVATE"/>
    <property type="match status" value="2"/>
</dbReference>
<evidence type="ECO:0000259" key="7">
    <source>
        <dbReference type="PROSITE" id="PS51754"/>
    </source>
</evidence>
<dbReference type="Pfam" id="PF04844">
    <property type="entry name" value="Ovate"/>
    <property type="match status" value="2"/>
</dbReference>
<keyword evidence="3" id="KW-0805">Transcription regulation</keyword>
<protein>
    <recommendedName>
        <fullName evidence="7">OVATE domain-containing protein</fullName>
    </recommendedName>
</protein>
<dbReference type="EMBL" id="CP133621">
    <property type="protein sequence ID" value="WMV52481.1"/>
    <property type="molecule type" value="Genomic_DNA"/>
</dbReference>
<sequence length="589" mass="66470">MKFSSLFKSQKKTSFSPMLCRLPHCGNLRTLSIREENNHNIFNSQRFFNNVDDDMVDDVIEGLKIEKKRFFFEAGEKTSSILDVSSSKLSKSTSSKRLEFPPFNESCVITHMDSIDAYGETSTRSILKGSSSRLTKYDNSTSSNMVESLPFNDSSVITPSVMRVTSTDPYGYIKKYMETMVEENQGIKDWKESLKEICAWYLENNYNDKNIHKFIIGAFCDLWMSYSGTSTTNTPFGFSTSEPPSPYFMSLIEAEADQIIAASTSSVIPLPHCGNLRTLSIRDEIIHNIFNSQRIYNNVDDDMVDEVIESLKIEKDRFFVDAGEKTCSILDVSSSKLSKRRTNSKRLEFLPFNDSCVIKPMDSIDAYGENPRAILEVSSSRLSKSTNNSTSSKMLGYLPSNDSMDAYGNQETSSILEVSSSRLSESTNNSISSNGLGYLPSNESMDAYGDQETSSILERLNSNSSNSSNEFVYYVPCKQTYVILRLISRDPYEDIKNFLERMVDENLVIEDWDESLEVLCGWLLEINEKSIHKYIVGAFCDLWMSYSGTSTTNTPFGFSSTEPPSPYFMSLIEDKVDQMIASSTFSVSP</sequence>
<feature type="domain" description="OVATE" evidence="7">
    <location>
        <begin position="483"/>
        <end position="545"/>
    </location>
</feature>
<feature type="compositionally biased region" description="Low complexity" evidence="6">
    <location>
        <begin position="418"/>
        <end position="433"/>
    </location>
</feature>
<evidence type="ECO:0000256" key="1">
    <source>
        <dbReference type="ARBA" id="ARBA00004123"/>
    </source>
</evidence>
<keyword evidence="9" id="KW-1185">Reference proteome</keyword>